<feature type="non-terminal residue" evidence="2">
    <location>
        <position position="89"/>
    </location>
</feature>
<proteinExistence type="predicted"/>
<dbReference type="AlphaFoldDB" id="A0A9P7G282"/>
<organism evidence="2 3">
    <name type="scientific">Sphagnurus paluster</name>
    <dbReference type="NCBI Taxonomy" id="117069"/>
    <lineage>
        <taxon>Eukaryota</taxon>
        <taxon>Fungi</taxon>
        <taxon>Dikarya</taxon>
        <taxon>Basidiomycota</taxon>
        <taxon>Agaricomycotina</taxon>
        <taxon>Agaricomycetes</taxon>
        <taxon>Agaricomycetidae</taxon>
        <taxon>Agaricales</taxon>
        <taxon>Tricholomatineae</taxon>
        <taxon>Lyophyllaceae</taxon>
        <taxon>Sphagnurus</taxon>
    </lineage>
</organism>
<protein>
    <submittedName>
        <fullName evidence="2">Uncharacterized protein</fullName>
    </submittedName>
</protein>
<reference evidence="2" key="2">
    <citation type="submission" date="2021-10" db="EMBL/GenBank/DDBJ databases">
        <title>Phylogenomics reveals ancestral predisposition of the termite-cultivated fungus Termitomyces towards a domesticated lifestyle.</title>
        <authorList>
            <person name="Auxier B."/>
            <person name="Grum-Grzhimaylo A."/>
            <person name="Cardenas M.E."/>
            <person name="Lodge J.D."/>
            <person name="Laessoe T."/>
            <person name="Pedersen O."/>
            <person name="Smith M.E."/>
            <person name="Kuyper T.W."/>
            <person name="Franco-Molano E.A."/>
            <person name="Baroni T.J."/>
            <person name="Aanen D.K."/>
        </authorList>
    </citation>
    <scope>NUCLEOTIDE SEQUENCE</scope>
    <source>
        <strain evidence="2">D49</strain>
    </source>
</reference>
<reference evidence="2" key="1">
    <citation type="submission" date="2021-02" db="EMBL/GenBank/DDBJ databases">
        <authorList>
            <person name="Nieuwenhuis M."/>
            <person name="Van De Peppel L.J.J."/>
        </authorList>
    </citation>
    <scope>NUCLEOTIDE SEQUENCE</scope>
    <source>
        <strain evidence="2">D49</strain>
    </source>
</reference>
<dbReference type="Proteomes" id="UP000717328">
    <property type="component" value="Unassembled WGS sequence"/>
</dbReference>
<dbReference type="EMBL" id="JABCKI010004063">
    <property type="protein sequence ID" value="KAG5640728.1"/>
    <property type="molecule type" value="Genomic_DNA"/>
</dbReference>
<gene>
    <name evidence="2" type="ORF">H0H81_011707</name>
</gene>
<keyword evidence="3" id="KW-1185">Reference proteome</keyword>
<feature type="compositionally biased region" description="Pro residues" evidence="1">
    <location>
        <begin position="31"/>
        <end position="40"/>
    </location>
</feature>
<evidence type="ECO:0000256" key="1">
    <source>
        <dbReference type="SAM" id="MobiDB-lite"/>
    </source>
</evidence>
<feature type="region of interest" description="Disordered" evidence="1">
    <location>
        <begin position="24"/>
        <end position="89"/>
    </location>
</feature>
<comment type="caution">
    <text evidence="2">The sequence shown here is derived from an EMBL/GenBank/DDBJ whole genome shotgun (WGS) entry which is preliminary data.</text>
</comment>
<evidence type="ECO:0000313" key="2">
    <source>
        <dbReference type="EMBL" id="KAG5640728.1"/>
    </source>
</evidence>
<name>A0A9P7G282_9AGAR</name>
<accession>A0A9P7G282</accession>
<evidence type="ECO:0000313" key="3">
    <source>
        <dbReference type="Proteomes" id="UP000717328"/>
    </source>
</evidence>
<sequence length="89" mass="9974">MPPRQLSGTQPMSRPSILCYNRLYVNIPTPEDQPPPPKPDSLPTVDSSIDTTPLDHAETFSPEWLTPGYDPDQANPLEVSTKRRRTDAM</sequence>